<dbReference type="InterPro" id="IPR001611">
    <property type="entry name" value="Leu-rich_rpt"/>
</dbReference>
<evidence type="ECO:0000256" key="9">
    <source>
        <dbReference type="ARBA" id="ARBA00022998"/>
    </source>
</evidence>
<comment type="catalytic activity">
    <reaction evidence="1">
        <text>ATP = 3',5'-cyclic AMP + diphosphate</text>
        <dbReference type="Rhea" id="RHEA:15389"/>
        <dbReference type="ChEBI" id="CHEBI:30616"/>
        <dbReference type="ChEBI" id="CHEBI:33019"/>
        <dbReference type="ChEBI" id="CHEBI:58165"/>
        <dbReference type="EC" id="4.6.1.1"/>
    </reaction>
</comment>
<feature type="domain" description="PPM-type phosphatase" evidence="16">
    <location>
        <begin position="1111"/>
        <end position="1385"/>
    </location>
</feature>
<dbReference type="SMART" id="SM00044">
    <property type="entry name" value="CYCc"/>
    <property type="match status" value="1"/>
</dbReference>
<dbReference type="InParanoid" id="A0A067PLN1"/>
<dbReference type="Gene3D" id="3.80.10.10">
    <property type="entry name" value="Ribonuclease Inhibitor"/>
    <property type="match status" value="4"/>
</dbReference>
<dbReference type="InterPro" id="IPR001054">
    <property type="entry name" value="A/G_cyclase"/>
</dbReference>
<dbReference type="GO" id="GO:0004016">
    <property type="term" value="F:adenylate cyclase activity"/>
    <property type="evidence" value="ECO:0007669"/>
    <property type="project" value="UniProtKB-EC"/>
</dbReference>
<sequence length="1787" mass="201133">MARLELPNIDYTSRSHEFLNPNALVQAAPSSSDNAAVIAPWLASDEPPTPPPKPSRSFGFPHKASFSNFTLTKQTSHTHLPDRSRGSDSHWSIDTTSSSESRFRELSKPKSSLSVLSSMMKRGRSKPRSFTEYRDRREERHEHDEFDDADDAASFLSQQLPPFFDQTSFLPFAPSPPIILPKKDKKTRKKSLQPPIDYHANPHQQEITLDTNLDEMDGIVNLDALQSLDPTPEFGSVGTIGTLGTISSYKSSTFSHSNGSFHLRSSSNQTIDPIFTNPHPFSPEAMRDQNPPNRLDQRKVSPKTTLPEPPKTDNGNEIERPGSPSWTAPESWAVEKEGVMGSLGEPDYSSSEESVVNKLPSFPSAAAKRKSRRKTATKIPKSLPSYKNYKLRVYRQNNTYHVVHIALSVTVQELVPVLNHKLLLDPERETHRLYLKERGRERVLAQTERPADILRRRLEQAGYSTQDNLDHLGAEDLTFLLKFVYKSNLLGPADDDLNLDSFEYVDLQNRSLKTVPIALYSHTDSIISLNLSRNPMLEIPRDFIQSCTTLRELRMSYMAMKKVPQSVRHCTTLHRLDISCNRIVNLDEAYLENVPELKDLKVQNNRLEDLPWHFPRLRSLRFLNISNNKFRRVPDAVCKMPGLIDLDISFNMLTELPEEIGNLRKLERLIILGNQVSCLPDSCRQLQNLKILDCRRNNISDLSSVSLLPYLQEMLSDHNTIHALDLSLGESLTFLDASWNDITQLTLVPGPMGCGLTSLDISHAKLSSLADVSLGQLSSLTTLRLDCNSFKSIPDSLGKLSRLTYLSCSDNELTALPSSLGQLQKLERLDAHNNSLTELPATIWNCASLTEINVTSNLLVTWHDPPAMSSLPSANSYISIAETAYPDRKSSTTSLTVSHNHRYAPPLAHSLERLYIGENRLIDDVLHPLTHLKQLRILNLSFNDIQEIPPHFFRSLNKLVELYLSGNNLSALPTEDLHRLMKLTVLFLNGNKLQTLPRELGKIKSLEVLDVGSNILKYNINNWEFDWNWNFNKNLKYLNLSGNKRLEIKPDAHPKGGKDQHNAKMLADFSGLHQLRVLGLMDVTTTFLPNIPDEHEDRRVRTSVSEVNRMAYGIADTLGKSDTLHMFDLVQPEFRDRKDEAIFAMFGRAQPFGSSNRLSKYLHDNFVSIFSQKLAALDPGVDEDIPIAMRRTFLELNKLMYNFLYNSVDRKMSQVSGSTNGVVLQDVSTRCGASGVVLYLVDKKLYAANAGDALAVVSRQGSAVPLSRKHDPFNRDETSRIRTAEGWVSPKGFVNDEIDVSRSFGFYPALPVVNSCPYVQTYDLTALDEFVIIGNRELWNYVSFQTAVDIARSERHDPMIAAQKLRDFAISYGADGSTMIMVICVADLFSDGTENLSSLRRRRRGDEIIDRNISRLDDEVRAPVGHIALVFTDIRNSTHLWEVNPGMATAMRLHNSLLRRQLRLCGGYEVKTEGDAFMCSFPTTLSALWWSLTVQEQLQKEAWPLEILECEDGKQVFDEAGNLIQRGLSVRMGIHCGMPACERDPVTHRMDYFGSMVNRSARINSRAAGGQIMCSADVIREINARIYETEPETDYSYLQPIQAIEAIRLMRPIVVPVGEVKLKGLEVPEVLSAVYPASLIGRKDLEDSGEDPSGSTSRIQFSVEQIRALGMLTIRLESLASSRIFRPVQERRCSLPGQPPDDTEQDSRYMYGDPNVLLPPLHDKASESELMLLLDSFSVRIENALASISMKYTNKLDGTTELLAVFQRQGGCDQRTLQQILSLLQGG</sequence>
<dbReference type="SMART" id="SM00369">
    <property type="entry name" value="LRR_TYP"/>
    <property type="match status" value="9"/>
</dbReference>
<keyword evidence="5" id="KW-0433">Leucine-rich repeat</keyword>
<dbReference type="SUPFAM" id="SSF52058">
    <property type="entry name" value="L domain-like"/>
    <property type="match status" value="3"/>
</dbReference>
<dbReference type="InterPro" id="IPR050216">
    <property type="entry name" value="LRR_domain-containing"/>
</dbReference>
<dbReference type="GO" id="GO:0035556">
    <property type="term" value="P:intracellular signal transduction"/>
    <property type="evidence" value="ECO:0007669"/>
    <property type="project" value="InterPro"/>
</dbReference>
<dbReference type="SMART" id="SM00364">
    <property type="entry name" value="LRR_BAC"/>
    <property type="match status" value="11"/>
</dbReference>
<dbReference type="Pfam" id="PF00481">
    <property type="entry name" value="PP2C"/>
    <property type="match status" value="1"/>
</dbReference>
<keyword evidence="18" id="KW-1185">Reference proteome</keyword>
<dbReference type="GO" id="GO:0005737">
    <property type="term" value="C:cytoplasm"/>
    <property type="evidence" value="ECO:0007669"/>
    <property type="project" value="TreeGrafter"/>
</dbReference>
<evidence type="ECO:0000256" key="4">
    <source>
        <dbReference type="ARBA" id="ARBA00021420"/>
    </source>
</evidence>
<dbReference type="HOGENOM" id="CLU_000430_1_1_1"/>
<name>A0A067PLN1_9AGAM</name>
<evidence type="ECO:0000256" key="5">
    <source>
        <dbReference type="ARBA" id="ARBA00022614"/>
    </source>
</evidence>
<dbReference type="InterPro" id="IPR029787">
    <property type="entry name" value="Nucleotide_cyclase"/>
</dbReference>
<dbReference type="STRING" id="933084.A0A067PLN1"/>
<dbReference type="CDD" id="cd17214">
    <property type="entry name" value="RA_CYR1_like"/>
    <property type="match status" value="1"/>
</dbReference>
<evidence type="ECO:0000256" key="1">
    <source>
        <dbReference type="ARBA" id="ARBA00001593"/>
    </source>
</evidence>
<dbReference type="Pfam" id="PF00211">
    <property type="entry name" value="Guanylate_cyc"/>
    <property type="match status" value="1"/>
</dbReference>
<evidence type="ECO:0000256" key="3">
    <source>
        <dbReference type="ARBA" id="ARBA00012201"/>
    </source>
</evidence>
<reference evidence="18" key="1">
    <citation type="journal article" date="2014" name="Proc. Natl. Acad. Sci. U.S.A.">
        <title>Extensive sampling of basidiomycete genomes demonstrates inadequacy of the white-rot/brown-rot paradigm for wood decay fungi.</title>
        <authorList>
            <person name="Riley R."/>
            <person name="Salamov A.A."/>
            <person name="Brown D.W."/>
            <person name="Nagy L.G."/>
            <person name="Floudas D."/>
            <person name="Held B.W."/>
            <person name="Levasseur A."/>
            <person name="Lombard V."/>
            <person name="Morin E."/>
            <person name="Otillar R."/>
            <person name="Lindquist E.A."/>
            <person name="Sun H."/>
            <person name="LaButti K.M."/>
            <person name="Schmutz J."/>
            <person name="Jabbour D."/>
            <person name="Luo H."/>
            <person name="Baker S.E."/>
            <person name="Pisabarro A.G."/>
            <person name="Walton J.D."/>
            <person name="Blanchette R.A."/>
            <person name="Henrissat B."/>
            <person name="Martin F."/>
            <person name="Cullen D."/>
            <person name="Hibbett D.S."/>
            <person name="Grigoriev I.V."/>
        </authorList>
    </citation>
    <scope>NUCLEOTIDE SEQUENCE [LARGE SCALE GENOMIC DNA]</scope>
    <source>
        <strain evidence="18">MUCL 33604</strain>
    </source>
</reference>
<keyword evidence="9" id="KW-0115">cAMP biosynthesis</keyword>
<dbReference type="OrthoDB" id="2021138at2759"/>
<protein>
    <recommendedName>
        <fullName evidence="4">Adenylate cyclase</fullName>
        <ecNumber evidence="3">4.6.1.1</ecNumber>
    </recommendedName>
    <alternativeName>
        <fullName evidence="11">ATP pyrophosphate-lyase</fullName>
    </alternativeName>
    <alternativeName>
        <fullName evidence="12">Adenylyl cyclase</fullName>
    </alternativeName>
</protein>
<dbReference type="CDD" id="cd00143">
    <property type="entry name" value="PP2Cc"/>
    <property type="match status" value="1"/>
</dbReference>
<evidence type="ECO:0000256" key="13">
    <source>
        <dbReference type="SAM" id="MobiDB-lite"/>
    </source>
</evidence>
<dbReference type="InterPro" id="IPR055071">
    <property type="entry name" value="RA_PHLPP-like"/>
</dbReference>
<evidence type="ECO:0000256" key="8">
    <source>
        <dbReference type="ARBA" id="ARBA00022842"/>
    </source>
</evidence>
<feature type="domain" description="Guanylate cyclase" evidence="14">
    <location>
        <begin position="1428"/>
        <end position="1564"/>
    </location>
</feature>
<evidence type="ECO:0000313" key="17">
    <source>
        <dbReference type="EMBL" id="KDQ55724.1"/>
    </source>
</evidence>
<feature type="compositionally biased region" description="Polar residues" evidence="13">
    <location>
        <begin position="65"/>
        <end position="78"/>
    </location>
</feature>
<dbReference type="Pfam" id="PF23010">
    <property type="entry name" value="RA_3"/>
    <property type="match status" value="1"/>
</dbReference>
<dbReference type="Gene3D" id="3.60.40.10">
    <property type="entry name" value="PPM-type phosphatase domain"/>
    <property type="match status" value="1"/>
</dbReference>
<feature type="compositionally biased region" description="Low complexity" evidence="13">
    <location>
        <begin position="109"/>
        <end position="120"/>
    </location>
</feature>
<dbReference type="InterPro" id="IPR032675">
    <property type="entry name" value="LRR_dom_sf"/>
</dbReference>
<evidence type="ECO:0000313" key="18">
    <source>
        <dbReference type="Proteomes" id="UP000027265"/>
    </source>
</evidence>
<feature type="compositionally biased region" description="Polar residues" evidence="13">
    <location>
        <begin position="257"/>
        <end position="271"/>
    </location>
</feature>
<keyword evidence="6" id="KW-0479">Metal-binding</keyword>
<dbReference type="PROSITE" id="PS51746">
    <property type="entry name" value="PPM_2"/>
    <property type="match status" value="1"/>
</dbReference>
<dbReference type="EMBL" id="KL197724">
    <property type="protein sequence ID" value="KDQ55724.1"/>
    <property type="molecule type" value="Genomic_DNA"/>
</dbReference>
<feature type="compositionally biased region" description="Polar residues" evidence="13">
    <location>
        <begin position="89"/>
        <end position="100"/>
    </location>
</feature>
<dbReference type="PROSITE" id="PS50200">
    <property type="entry name" value="RA"/>
    <property type="match status" value="1"/>
</dbReference>
<dbReference type="InterPro" id="IPR001932">
    <property type="entry name" value="PPM-type_phosphatase-like_dom"/>
</dbReference>
<evidence type="ECO:0000256" key="11">
    <source>
        <dbReference type="ARBA" id="ARBA00032597"/>
    </source>
</evidence>
<dbReference type="CDD" id="cd07302">
    <property type="entry name" value="CHD"/>
    <property type="match status" value="1"/>
</dbReference>
<feature type="region of interest" description="Disordered" evidence="13">
    <location>
        <begin position="1691"/>
        <end position="1710"/>
    </location>
</feature>
<evidence type="ECO:0000256" key="7">
    <source>
        <dbReference type="ARBA" id="ARBA00022737"/>
    </source>
</evidence>
<accession>A0A067PLN1</accession>
<dbReference type="GO" id="GO:0046872">
    <property type="term" value="F:metal ion binding"/>
    <property type="evidence" value="ECO:0007669"/>
    <property type="project" value="UniProtKB-KW"/>
</dbReference>
<dbReference type="PANTHER" id="PTHR48051">
    <property type="match status" value="1"/>
</dbReference>
<dbReference type="Gene3D" id="3.30.70.1230">
    <property type="entry name" value="Nucleotide cyclase"/>
    <property type="match status" value="1"/>
</dbReference>
<evidence type="ECO:0000259" key="16">
    <source>
        <dbReference type="PROSITE" id="PS51746"/>
    </source>
</evidence>
<dbReference type="PANTHER" id="PTHR48051:SF1">
    <property type="entry name" value="RAS SUPPRESSOR PROTEIN 1"/>
    <property type="match status" value="1"/>
</dbReference>
<feature type="compositionally biased region" description="Basic and acidic residues" evidence="13">
    <location>
        <begin position="79"/>
        <end position="88"/>
    </location>
</feature>
<dbReference type="Pfam" id="PF23598">
    <property type="entry name" value="LRR_14"/>
    <property type="match status" value="1"/>
</dbReference>
<comment type="similarity">
    <text evidence="2">Belongs to the adenylyl cyclase class-3 family.</text>
</comment>
<dbReference type="SUPFAM" id="SSF55073">
    <property type="entry name" value="Nucleotide cyclase"/>
    <property type="match status" value="1"/>
</dbReference>
<dbReference type="FunCoup" id="A0A067PLN1">
    <property type="interactions" value="100"/>
</dbReference>
<dbReference type="Pfam" id="PF13855">
    <property type="entry name" value="LRR_8"/>
    <property type="match status" value="2"/>
</dbReference>
<keyword evidence="10" id="KW-0456">Lyase</keyword>
<dbReference type="InterPro" id="IPR036457">
    <property type="entry name" value="PPM-type-like_dom_sf"/>
</dbReference>
<dbReference type="PROSITE" id="PS51450">
    <property type="entry name" value="LRR"/>
    <property type="match status" value="3"/>
</dbReference>
<dbReference type="EC" id="4.6.1.1" evidence="3"/>
<evidence type="ECO:0000256" key="6">
    <source>
        <dbReference type="ARBA" id="ARBA00022723"/>
    </source>
</evidence>
<feature type="compositionally biased region" description="Basic and acidic residues" evidence="13">
    <location>
        <begin position="129"/>
        <end position="144"/>
    </location>
</feature>
<dbReference type="InterPro" id="IPR003591">
    <property type="entry name" value="Leu-rich_rpt_typical-subtyp"/>
</dbReference>
<dbReference type="PROSITE" id="PS50125">
    <property type="entry name" value="GUANYLATE_CYCLASE_2"/>
    <property type="match status" value="1"/>
</dbReference>
<evidence type="ECO:0000259" key="14">
    <source>
        <dbReference type="PROSITE" id="PS50125"/>
    </source>
</evidence>
<feature type="domain" description="Ras-associating" evidence="15">
    <location>
        <begin position="387"/>
        <end position="478"/>
    </location>
</feature>
<dbReference type="SUPFAM" id="SSF81606">
    <property type="entry name" value="PP2C-like"/>
    <property type="match status" value="1"/>
</dbReference>
<dbReference type="Proteomes" id="UP000027265">
    <property type="component" value="Unassembled WGS sequence"/>
</dbReference>
<proteinExistence type="inferred from homology"/>
<feature type="region of interest" description="Disordered" evidence="13">
    <location>
        <begin position="257"/>
        <end position="331"/>
    </location>
</feature>
<evidence type="ECO:0000259" key="15">
    <source>
        <dbReference type="PROSITE" id="PS50200"/>
    </source>
</evidence>
<dbReference type="InterPro" id="IPR000159">
    <property type="entry name" value="RA_dom"/>
</dbReference>
<evidence type="ECO:0000256" key="2">
    <source>
        <dbReference type="ARBA" id="ARBA00005381"/>
    </source>
</evidence>
<evidence type="ECO:0000256" key="10">
    <source>
        <dbReference type="ARBA" id="ARBA00023239"/>
    </source>
</evidence>
<evidence type="ECO:0000256" key="12">
    <source>
        <dbReference type="ARBA" id="ARBA00032637"/>
    </source>
</evidence>
<organism evidence="17 18">
    <name type="scientific">Jaapia argillacea MUCL 33604</name>
    <dbReference type="NCBI Taxonomy" id="933084"/>
    <lineage>
        <taxon>Eukaryota</taxon>
        <taxon>Fungi</taxon>
        <taxon>Dikarya</taxon>
        <taxon>Basidiomycota</taxon>
        <taxon>Agaricomycotina</taxon>
        <taxon>Agaricomycetes</taxon>
        <taxon>Agaricomycetidae</taxon>
        <taxon>Jaapiales</taxon>
        <taxon>Jaapiaceae</taxon>
        <taxon>Jaapia</taxon>
    </lineage>
</organism>
<gene>
    <name evidence="17" type="ORF">JAAARDRAFT_195549</name>
</gene>
<dbReference type="SMART" id="SM00332">
    <property type="entry name" value="PP2Cc"/>
    <property type="match status" value="1"/>
</dbReference>
<dbReference type="InterPro" id="IPR055414">
    <property type="entry name" value="LRR_R13L4/SHOC2-like"/>
</dbReference>
<keyword evidence="7" id="KW-0677">Repeat</keyword>
<keyword evidence="8" id="KW-0460">Magnesium</keyword>
<feature type="region of interest" description="Disordered" evidence="13">
    <location>
        <begin position="38"/>
        <end position="149"/>
    </location>
</feature>
<dbReference type="GO" id="GO:0006171">
    <property type="term" value="P:cAMP biosynthetic process"/>
    <property type="evidence" value="ECO:0007669"/>
    <property type="project" value="UniProtKB-KW"/>
</dbReference>